<gene>
    <name evidence="2" type="ORF">EXE59_06470</name>
</gene>
<evidence type="ECO:0000313" key="3">
    <source>
        <dbReference type="Proteomes" id="UP000297496"/>
    </source>
</evidence>
<dbReference type="InterPro" id="IPR023393">
    <property type="entry name" value="START-like_dom_sf"/>
</dbReference>
<organism evidence="2 3">
    <name type="scientific">Nocardioides eburneiflavus</name>
    <dbReference type="NCBI Taxonomy" id="2518372"/>
    <lineage>
        <taxon>Bacteria</taxon>
        <taxon>Bacillati</taxon>
        <taxon>Actinomycetota</taxon>
        <taxon>Actinomycetes</taxon>
        <taxon>Propionibacteriales</taxon>
        <taxon>Nocardioidaceae</taxon>
        <taxon>Nocardioides</taxon>
    </lineage>
</organism>
<dbReference type="InterPro" id="IPR019587">
    <property type="entry name" value="Polyketide_cyclase/dehydratase"/>
</dbReference>
<evidence type="ECO:0000313" key="2">
    <source>
        <dbReference type="EMBL" id="TGN63633.1"/>
    </source>
</evidence>
<sequence>MGPHLRRGPAPAARGRRRAHPRALRRGVRAAHGGVVLTTRRFSADVELPHSAERAFTYLVDPRNRAAWQSSLLSVDVPADEEPHLGQAWSELTAVGVRPHLVVTEFVPFRTWAERGTWRGVEATLRLRFTARGTGCRVQAEGEATGTGVYAVAAATSGLLAGRAIAADLRKAGRLIGERTDG</sequence>
<feature type="compositionally biased region" description="Basic residues" evidence="1">
    <location>
        <begin position="14"/>
        <end position="25"/>
    </location>
</feature>
<dbReference type="AlphaFoldDB" id="A0A4Z1CJ56"/>
<dbReference type="Gene3D" id="3.30.530.20">
    <property type="match status" value="1"/>
</dbReference>
<evidence type="ECO:0000256" key="1">
    <source>
        <dbReference type="SAM" id="MobiDB-lite"/>
    </source>
</evidence>
<dbReference type="Pfam" id="PF10604">
    <property type="entry name" value="Polyketide_cyc2"/>
    <property type="match status" value="1"/>
</dbReference>
<protein>
    <submittedName>
        <fullName evidence="2">SRPBCC family protein</fullName>
    </submittedName>
</protein>
<dbReference type="EMBL" id="SRRO01000001">
    <property type="protein sequence ID" value="TGN63633.1"/>
    <property type="molecule type" value="Genomic_DNA"/>
</dbReference>
<dbReference type="SUPFAM" id="SSF55961">
    <property type="entry name" value="Bet v1-like"/>
    <property type="match status" value="1"/>
</dbReference>
<reference evidence="2 3" key="1">
    <citation type="submission" date="2019-04" db="EMBL/GenBank/DDBJ databases">
        <title>Three New Species of Nocardioides, Nocardioides euryhalodurans sp. nov., Nocardioides seonyuensis sp. nov. and Nocardioides eburneoflavus sp. nov. Isolated from Soil.</title>
        <authorList>
            <person name="Roh S.G."/>
            <person name="Lee C."/>
            <person name="Kim M.-K."/>
            <person name="Kim S.B."/>
        </authorList>
    </citation>
    <scope>NUCLEOTIDE SEQUENCE [LARGE SCALE GENOMIC DNA]</scope>
    <source>
        <strain evidence="2 3">MMS17-SY213</strain>
    </source>
</reference>
<comment type="caution">
    <text evidence="2">The sequence shown here is derived from an EMBL/GenBank/DDBJ whole genome shotgun (WGS) entry which is preliminary data.</text>
</comment>
<accession>A0A4Z1CJ56</accession>
<dbReference type="Proteomes" id="UP000297496">
    <property type="component" value="Unassembled WGS sequence"/>
</dbReference>
<feature type="region of interest" description="Disordered" evidence="1">
    <location>
        <begin position="1"/>
        <end position="25"/>
    </location>
</feature>
<proteinExistence type="predicted"/>
<keyword evidence="3" id="KW-1185">Reference proteome</keyword>
<dbReference type="OrthoDB" id="7838135at2"/>
<name>A0A4Z1CJ56_9ACTN</name>